<feature type="domain" description="D-isomer specific 2-hydroxyacid dehydrogenase catalytic" evidence="5">
    <location>
        <begin position="4"/>
        <end position="330"/>
    </location>
</feature>
<dbReference type="PANTHER" id="PTHR43026:SF1">
    <property type="entry name" value="2-HYDROXYACID DEHYDROGENASE HOMOLOG 1-RELATED"/>
    <property type="match status" value="1"/>
</dbReference>
<dbReference type="InterPro" id="IPR006140">
    <property type="entry name" value="D-isomer_DH_NAD-bd"/>
</dbReference>
<dbReference type="InterPro" id="IPR006139">
    <property type="entry name" value="D-isomer_2_OHA_DH_cat_dom"/>
</dbReference>
<feature type="domain" description="D-isomer specific 2-hydroxyacid dehydrogenase NAD-binding" evidence="6">
    <location>
        <begin position="110"/>
        <end position="298"/>
    </location>
</feature>
<dbReference type="EMBL" id="BAABLD010000002">
    <property type="protein sequence ID" value="GAA5160416.1"/>
    <property type="molecule type" value="Genomic_DNA"/>
</dbReference>
<gene>
    <name evidence="7" type="ORF">GCM10025770_08150</name>
</gene>
<keyword evidence="2 4" id="KW-0560">Oxidoreductase</keyword>
<evidence type="ECO:0000256" key="4">
    <source>
        <dbReference type="RuleBase" id="RU003719"/>
    </source>
</evidence>
<comment type="caution">
    <text evidence="7">The sequence shown here is derived from an EMBL/GenBank/DDBJ whole genome shotgun (WGS) entry which is preliminary data.</text>
</comment>
<proteinExistence type="inferred from homology"/>
<dbReference type="SUPFAM" id="SSF52283">
    <property type="entry name" value="Formate/glycerate dehydrogenase catalytic domain-like"/>
    <property type="match status" value="1"/>
</dbReference>
<protein>
    <submittedName>
        <fullName evidence="7">2-hydroxyacid dehydrogenase</fullName>
    </submittedName>
</protein>
<sequence>MRIAVFDTHHYDENALSGANADFGHTLEFFEERLHDRTAELAQGFDAVCPFVNCRLTDKVLQRLHELGIKLVVLRAAGFNGIDVTAAQALGIKVARVPAYSPEAVAEHTFALILTLIRKTHRAYNRVREQNFSLDGLEGFTLHGKTYGALGAGRIGQCALRIAKGFGCRTLAYDPYENPAIAADVGFEYASLERVLRESDIVSLHLPLSEQSHHILNADAFAQMRRGVIIANTSRGGLIDTPALIDALKSGQVGGVGLDVYEMEEGVFFHDLSNSLLQDDMLARLMIFPNVLITSHQGFLTREALDSIARTTLENARAFEAGETLVNEVKPG</sequence>
<dbReference type="RefSeq" id="WP_345531563.1">
    <property type="nucleotide sequence ID" value="NZ_BAABLD010000002.1"/>
</dbReference>
<dbReference type="Proteomes" id="UP001500547">
    <property type="component" value="Unassembled WGS sequence"/>
</dbReference>
<dbReference type="InterPro" id="IPR036291">
    <property type="entry name" value="NAD(P)-bd_dom_sf"/>
</dbReference>
<comment type="similarity">
    <text evidence="1 4">Belongs to the D-isomer specific 2-hydroxyacid dehydrogenase family.</text>
</comment>
<reference evidence="8" key="1">
    <citation type="journal article" date="2019" name="Int. J. Syst. Evol. Microbiol.">
        <title>The Global Catalogue of Microorganisms (GCM) 10K type strain sequencing project: providing services to taxonomists for standard genome sequencing and annotation.</title>
        <authorList>
            <consortium name="The Broad Institute Genomics Platform"/>
            <consortium name="The Broad Institute Genome Sequencing Center for Infectious Disease"/>
            <person name="Wu L."/>
            <person name="Ma J."/>
        </authorList>
    </citation>
    <scope>NUCLEOTIDE SEQUENCE [LARGE SCALE GENOMIC DNA]</scope>
    <source>
        <strain evidence="8">JCM 18715</strain>
    </source>
</reference>
<dbReference type="Gene3D" id="3.40.50.720">
    <property type="entry name" value="NAD(P)-binding Rossmann-like Domain"/>
    <property type="match status" value="2"/>
</dbReference>
<dbReference type="SUPFAM" id="SSF51735">
    <property type="entry name" value="NAD(P)-binding Rossmann-fold domains"/>
    <property type="match status" value="1"/>
</dbReference>
<accession>A0ABP9QE57</accession>
<evidence type="ECO:0000256" key="2">
    <source>
        <dbReference type="ARBA" id="ARBA00023002"/>
    </source>
</evidence>
<dbReference type="PANTHER" id="PTHR43026">
    <property type="entry name" value="2-HYDROXYACID DEHYDROGENASE HOMOLOG 1-RELATED"/>
    <property type="match status" value="1"/>
</dbReference>
<evidence type="ECO:0000313" key="8">
    <source>
        <dbReference type="Proteomes" id="UP001500547"/>
    </source>
</evidence>
<evidence type="ECO:0000313" key="7">
    <source>
        <dbReference type="EMBL" id="GAA5160416.1"/>
    </source>
</evidence>
<name>A0ABP9QE57_9RHOO</name>
<evidence type="ECO:0000259" key="6">
    <source>
        <dbReference type="Pfam" id="PF02826"/>
    </source>
</evidence>
<keyword evidence="8" id="KW-1185">Reference proteome</keyword>
<organism evidence="7 8">
    <name type="scientific">Viridibacterium curvum</name>
    <dbReference type="NCBI Taxonomy" id="1101404"/>
    <lineage>
        <taxon>Bacteria</taxon>
        <taxon>Pseudomonadati</taxon>
        <taxon>Pseudomonadota</taxon>
        <taxon>Betaproteobacteria</taxon>
        <taxon>Rhodocyclales</taxon>
        <taxon>Rhodocyclaceae</taxon>
        <taxon>Viridibacterium</taxon>
    </lineage>
</organism>
<dbReference type="InterPro" id="IPR058205">
    <property type="entry name" value="D-LDH-like"/>
</dbReference>
<dbReference type="CDD" id="cd12183">
    <property type="entry name" value="LDH_like_2"/>
    <property type="match status" value="1"/>
</dbReference>
<dbReference type="Pfam" id="PF00389">
    <property type="entry name" value="2-Hacid_dh"/>
    <property type="match status" value="1"/>
</dbReference>
<dbReference type="PROSITE" id="PS00670">
    <property type="entry name" value="D_2_HYDROXYACID_DH_2"/>
    <property type="match status" value="1"/>
</dbReference>
<evidence type="ECO:0000256" key="1">
    <source>
        <dbReference type="ARBA" id="ARBA00005854"/>
    </source>
</evidence>
<evidence type="ECO:0000256" key="3">
    <source>
        <dbReference type="ARBA" id="ARBA00023027"/>
    </source>
</evidence>
<dbReference type="InterPro" id="IPR029753">
    <property type="entry name" value="D-isomer_DH_CS"/>
</dbReference>
<keyword evidence="3" id="KW-0520">NAD</keyword>
<dbReference type="Pfam" id="PF02826">
    <property type="entry name" value="2-Hacid_dh_C"/>
    <property type="match status" value="1"/>
</dbReference>
<evidence type="ECO:0000259" key="5">
    <source>
        <dbReference type="Pfam" id="PF00389"/>
    </source>
</evidence>